<evidence type="ECO:0000256" key="3">
    <source>
        <dbReference type="ARBA" id="ARBA00022461"/>
    </source>
</evidence>
<keyword evidence="2 11" id="KW-0813">Transport</keyword>
<reference evidence="13 15" key="2">
    <citation type="journal article" date="2013" name="Nature">
        <title>Insights into bilaterian evolution from three spiralian genomes.</title>
        <authorList>
            <person name="Simakov O."/>
            <person name="Marletaz F."/>
            <person name="Cho S.J."/>
            <person name="Edsinger-Gonzales E."/>
            <person name="Havlak P."/>
            <person name="Hellsten U."/>
            <person name="Kuo D.H."/>
            <person name="Larsson T."/>
            <person name="Lv J."/>
            <person name="Arendt D."/>
            <person name="Savage R."/>
            <person name="Osoegawa K."/>
            <person name="de Jong P."/>
            <person name="Grimwood J."/>
            <person name="Chapman J.A."/>
            <person name="Shapiro H."/>
            <person name="Aerts A."/>
            <person name="Otillar R.P."/>
            <person name="Terry A.Y."/>
            <person name="Boore J.L."/>
            <person name="Grigoriev I.V."/>
            <person name="Lindberg D.R."/>
            <person name="Seaver E.C."/>
            <person name="Weisblat D.A."/>
            <person name="Putnam N.H."/>
            <person name="Rokhsar D.S."/>
        </authorList>
    </citation>
    <scope>NUCLEOTIDE SEQUENCE</scope>
    <source>
        <strain evidence="13 15">I ESC-2004</strain>
    </source>
</reference>
<dbReference type="GO" id="GO:0005886">
    <property type="term" value="C:plasma membrane"/>
    <property type="evidence" value="ECO:0007669"/>
    <property type="project" value="TreeGrafter"/>
</dbReference>
<dbReference type="InterPro" id="IPR001873">
    <property type="entry name" value="ENaC"/>
</dbReference>
<evidence type="ECO:0000256" key="8">
    <source>
        <dbReference type="ARBA" id="ARBA00023136"/>
    </source>
</evidence>
<evidence type="ECO:0000256" key="2">
    <source>
        <dbReference type="ARBA" id="ARBA00022448"/>
    </source>
</evidence>
<dbReference type="HOGENOM" id="CLU_419348_0_0_1"/>
<evidence type="ECO:0000256" key="5">
    <source>
        <dbReference type="ARBA" id="ARBA00022989"/>
    </source>
</evidence>
<keyword evidence="6" id="KW-0915">Sodium</keyword>
<dbReference type="Pfam" id="PF00858">
    <property type="entry name" value="ASC"/>
    <property type="match status" value="1"/>
</dbReference>
<reference evidence="14" key="3">
    <citation type="submission" date="2015-06" db="UniProtKB">
        <authorList>
            <consortium name="EnsemblMetazoa"/>
        </authorList>
    </citation>
    <scope>IDENTIFICATION</scope>
</reference>
<keyword evidence="7 11" id="KW-0406">Ion transport</keyword>
<evidence type="ECO:0000256" key="7">
    <source>
        <dbReference type="ARBA" id="ARBA00023065"/>
    </source>
</evidence>
<keyword evidence="15" id="KW-1185">Reference proteome</keyword>
<organism evidence="13">
    <name type="scientific">Capitella teleta</name>
    <name type="common">Polychaete worm</name>
    <dbReference type="NCBI Taxonomy" id="283909"/>
    <lineage>
        <taxon>Eukaryota</taxon>
        <taxon>Metazoa</taxon>
        <taxon>Spiralia</taxon>
        <taxon>Lophotrochozoa</taxon>
        <taxon>Annelida</taxon>
        <taxon>Polychaeta</taxon>
        <taxon>Sedentaria</taxon>
        <taxon>Scolecida</taxon>
        <taxon>Capitellidae</taxon>
        <taxon>Capitella</taxon>
    </lineage>
</organism>
<feature type="transmembrane region" description="Helical" evidence="12">
    <location>
        <begin position="621"/>
        <end position="646"/>
    </location>
</feature>
<keyword evidence="8 12" id="KW-0472">Membrane</keyword>
<keyword evidence="9 11" id="KW-0739">Sodium transport</keyword>
<evidence type="ECO:0000313" key="13">
    <source>
        <dbReference type="EMBL" id="ELT88608.1"/>
    </source>
</evidence>
<keyword evidence="5 12" id="KW-1133">Transmembrane helix</keyword>
<accession>R7T5W4</accession>
<keyword evidence="3 11" id="KW-0894">Sodium channel</keyword>
<comment type="similarity">
    <text evidence="11">Belongs to the amiloride-sensitive sodium channel (TC 1.A.6) family.</text>
</comment>
<dbReference type="PANTHER" id="PTHR11690">
    <property type="entry name" value="AMILORIDE-SENSITIVE SODIUM CHANNEL-RELATED"/>
    <property type="match status" value="1"/>
</dbReference>
<reference evidence="15" key="1">
    <citation type="submission" date="2012-12" db="EMBL/GenBank/DDBJ databases">
        <authorList>
            <person name="Hellsten U."/>
            <person name="Grimwood J."/>
            <person name="Chapman J.A."/>
            <person name="Shapiro H."/>
            <person name="Aerts A."/>
            <person name="Otillar R.P."/>
            <person name="Terry A.Y."/>
            <person name="Boore J.L."/>
            <person name="Simakov O."/>
            <person name="Marletaz F."/>
            <person name="Cho S.-J."/>
            <person name="Edsinger-Gonzales E."/>
            <person name="Havlak P."/>
            <person name="Kuo D.-H."/>
            <person name="Larsson T."/>
            <person name="Lv J."/>
            <person name="Arendt D."/>
            <person name="Savage R."/>
            <person name="Osoegawa K."/>
            <person name="de Jong P."/>
            <person name="Lindberg D.R."/>
            <person name="Seaver E.C."/>
            <person name="Weisblat D.A."/>
            <person name="Putnam N.H."/>
            <person name="Grigoriev I.V."/>
            <person name="Rokhsar D.S."/>
        </authorList>
    </citation>
    <scope>NUCLEOTIDE SEQUENCE</scope>
    <source>
        <strain evidence="15">I ESC-2004</strain>
    </source>
</reference>
<dbReference type="GO" id="GO:0015280">
    <property type="term" value="F:ligand-gated sodium channel activity"/>
    <property type="evidence" value="ECO:0007669"/>
    <property type="project" value="TreeGrafter"/>
</dbReference>
<dbReference type="EMBL" id="KB311781">
    <property type="protein sequence ID" value="ELT88608.1"/>
    <property type="molecule type" value="Genomic_DNA"/>
</dbReference>
<evidence type="ECO:0000256" key="9">
    <source>
        <dbReference type="ARBA" id="ARBA00023201"/>
    </source>
</evidence>
<proteinExistence type="inferred from homology"/>
<dbReference type="Proteomes" id="UP000014760">
    <property type="component" value="Unassembled WGS sequence"/>
</dbReference>
<dbReference type="Gene3D" id="1.10.287.770">
    <property type="entry name" value="YojJ-like"/>
    <property type="match status" value="1"/>
</dbReference>
<evidence type="ECO:0000256" key="11">
    <source>
        <dbReference type="RuleBase" id="RU000679"/>
    </source>
</evidence>
<name>R7T5W4_CAPTE</name>
<gene>
    <name evidence="13" type="ORF">CAPTEDRAFT_218094</name>
</gene>
<keyword evidence="4 11" id="KW-0812">Transmembrane</keyword>
<evidence type="ECO:0000256" key="1">
    <source>
        <dbReference type="ARBA" id="ARBA00004141"/>
    </source>
</evidence>
<dbReference type="EnsemblMetazoa" id="CapteT218094">
    <property type="protein sequence ID" value="CapteP218094"/>
    <property type="gene ID" value="CapteG218094"/>
</dbReference>
<evidence type="ECO:0000313" key="15">
    <source>
        <dbReference type="Proteomes" id="UP000014760"/>
    </source>
</evidence>
<dbReference type="AlphaFoldDB" id="R7T5W4"/>
<dbReference type="EMBL" id="AMQN01033373">
    <property type="status" value="NOT_ANNOTATED_CDS"/>
    <property type="molecule type" value="Genomic_DNA"/>
</dbReference>
<evidence type="ECO:0000256" key="12">
    <source>
        <dbReference type="SAM" id="Phobius"/>
    </source>
</evidence>
<evidence type="ECO:0000256" key="4">
    <source>
        <dbReference type="ARBA" id="ARBA00022692"/>
    </source>
</evidence>
<evidence type="ECO:0000313" key="14">
    <source>
        <dbReference type="EnsemblMetazoa" id="CapteP218094"/>
    </source>
</evidence>
<keyword evidence="10 11" id="KW-0407">Ion channel</keyword>
<protein>
    <submittedName>
        <fullName evidence="13 14">Uncharacterized protein</fullName>
    </submittedName>
</protein>
<sequence>MEELHTNRLKKCQLFYCKHSHVSTYAFAVSGDCDCPVPCTRTMYDPRLSYAQISRNNIERLAKGSSQETSELMTKFHSAREVQERVVKVKSDANEERITSLLKVVSEIQGAVKEGMIYLNSSSALANHIQIGNILLEDDNIVLSTHNAIDEAYEAQVAVLDRDQSILHYYPTIVASMSKLYRYFEYGIGNITESGVASDQTLDFIVNCTFTDQDYLVGFQNARFHVPLPPDPSVCMHFLANLCAASFHGDMAIRFFLVFSGIITKYELLVSSFFEDWEDLPQTLLCRAAVNHILDDWAAPLLQVSSAVTALSNGKPVNDKIGDVTQAFNQTLGVAYSHIKGNRSDFADNCAWVFAEWPQKLTLTTYKETPNPIENEKWLAYESSMNTAAGSFDGLQSSLQNIRSQLTTLDATLTSLSDVLQPMKDYILANTTKAEAASVLISPEVKKMYMRLQQTIESVLSGLDQFIQNNAYISQSTQIAFKQILSLTIPILRSDVLVDLPLWQRLVVQSTNPAIVDMVKSDDFDLRQQAGEVMGKGIELYARDARNLSQTLNILEKEFTRSYDILEKDSDMFLQENAMDHAFYFDNLLKVDIYYEEMSMTGIEQKPAFKLLSLFGEVGGFLGLLLGASVLTICEVIDFGVMIILAKMRAKRLC</sequence>
<comment type="subcellular location">
    <subcellularLocation>
        <location evidence="1">Membrane</location>
        <topology evidence="1">Multi-pass membrane protein</topology>
    </subcellularLocation>
</comment>
<evidence type="ECO:0000256" key="6">
    <source>
        <dbReference type="ARBA" id="ARBA00023053"/>
    </source>
</evidence>
<evidence type="ECO:0000256" key="10">
    <source>
        <dbReference type="ARBA" id="ARBA00023303"/>
    </source>
</evidence>